<feature type="transmembrane region" description="Helical" evidence="1">
    <location>
        <begin position="16"/>
        <end position="34"/>
    </location>
</feature>
<proteinExistence type="predicted"/>
<keyword evidence="1" id="KW-1133">Transmembrane helix</keyword>
<sequence length="65" mass="6914">MGQHHPNHQSPPKTTFLPLPIIILCSLGISKWRLGMGLQLAKGKGCVVEGVGAEGGVALEYHNIL</sequence>
<gene>
    <name evidence="2" type="ORF">ORAREDHAP_LOCUS38871</name>
</gene>
<dbReference type="Proteomes" id="UP000507245">
    <property type="component" value="Unassembled WGS sequence"/>
</dbReference>
<evidence type="ECO:0000256" key="1">
    <source>
        <dbReference type="SAM" id="Phobius"/>
    </source>
</evidence>
<evidence type="ECO:0000313" key="3">
    <source>
        <dbReference type="Proteomes" id="UP000507245"/>
    </source>
</evidence>
<organism evidence="2 3">
    <name type="scientific">Prunus armeniaca</name>
    <name type="common">Apricot</name>
    <name type="synonym">Armeniaca vulgaris</name>
    <dbReference type="NCBI Taxonomy" id="36596"/>
    <lineage>
        <taxon>Eukaryota</taxon>
        <taxon>Viridiplantae</taxon>
        <taxon>Streptophyta</taxon>
        <taxon>Embryophyta</taxon>
        <taxon>Tracheophyta</taxon>
        <taxon>Spermatophyta</taxon>
        <taxon>Magnoliopsida</taxon>
        <taxon>eudicotyledons</taxon>
        <taxon>Gunneridae</taxon>
        <taxon>Pentapetalae</taxon>
        <taxon>rosids</taxon>
        <taxon>fabids</taxon>
        <taxon>Rosales</taxon>
        <taxon>Rosaceae</taxon>
        <taxon>Amygdaloideae</taxon>
        <taxon>Amygdaleae</taxon>
        <taxon>Prunus</taxon>
    </lineage>
</organism>
<keyword evidence="1" id="KW-0472">Membrane</keyword>
<keyword evidence="3" id="KW-1185">Reference proteome</keyword>
<protein>
    <submittedName>
        <fullName evidence="2">Uncharacterized protein</fullName>
    </submittedName>
</protein>
<evidence type="ECO:0000313" key="2">
    <source>
        <dbReference type="EMBL" id="CAB4314437.1"/>
    </source>
</evidence>
<accession>A0A6J5XPW7</accession>
<reference evidence="3" key="1">
    <citation type="journal article" date="2020" name="Genome Biol.">
        <title>Gamete binning: chromosome-level and haplotype-resolved genome assembly enabled by high-throughput single-cell sequencing of gamete genomes.</title>
        <authorList>
            <person name="Campoy J.A."/>
            <person name="Sun H."/>
            <person name="Goel M."/>
            <person name="Jiao W.-B."/>
            <person name="Folz-Donahue K."/>
            <person name="Wang N."/>
            <person name="Rubio M."/>
            <person name="Liu C."/>
            <person name="Kukat C."/>
            <person name="Ruiz D."/>
            <person name="Huettel B."/>
            <person name="Schneeberger K."/>
        </authorList>
    </citation>
    <scope>NUCLEOTIDE SEQUENCE [LARGE SCALE GENOMIC DNA]</scope>
    <source>
        <strain evidence="3">cv. Rojo Pasion</strain>
    </source>
</reference>
<dbReference type="AlphaFoldDB" id="A0A6J5XPW7"/>
<name>A0A6J5XPW7_PRUAR</name>
<keyword evidence="1" id="KW-0812">Transmembrane</keyword>
<dbReference type="EMBL" id="CAEKKB010000006">
    <property type="protein sequence ID" value="CAB4314437.1"/>
    <property type="molecule type" value="Genomic_DNA"/>
</dbReference>